<name>A0ABT0TKK8_9FLAO</name>
<protein>
    <recommendedName>
        <fullName evidence="3">Carboxypeptidase-like regulatory domain-containing protein</fullName>
    </recommendedName>
</protein>
<sequence length="236" mass="26307">MFLFQSVFSQSDLKGKVISEVNPDGILVVNFTSKASTITSDGGFFTIAAAPGDVLVLAAKHIKGVQIRLDSHSFKKDILNILVKPKVNELDEIKVKSITAKSTGIVSQNVKEYTPAERRLKTAGKLKWYSPLLIPIGGMSVDGLINQLSGRTSQLKKELAVEQKERLLSDFNEMYTEQFYVETLEIPQDYIKGFQIYALDNVKFVQALQSKNKTLVTFLIGDIATEFKTLIINENK</sequence>
<dbReference type="Proteomes" id="UP001317191">
    <property type="component" value="Unassembled WGS sequence"/>
</dbReference>
<evidence type="ECO:0008006" key="3">
    <source>
        <dbReference type="Google" id="ProtNLM"/>
    </source>
</evidence>
<gene>
    <name evidence="1" type="ORF">NAT50_01475</name>
</gene>
<reference evidence="1 2" key="1">
    <citation type="submission" date="2022-05" db="EMBL/GenBank/DDBJ databases">
        <title>Flavobacterium sp., isolated from activated sludge.</title>
        <authorList>
            <person name="Ran Q."/>
        </authorList>
    </citation>
    <scope>NUCLEOTIDE SEQUENCE [LARGE SCALE GENOMIC DNA]</scope>
    <source>
        <strain evidence="1 2">HXWNR70</strain>
    </source>
</reference>
<dbReference type="EMBL" id="JAMLJM010000001">
    <property type="protein sequence ID" value="MCL9808024.1"/>
    <property type="molecule type" value="Genomic_DNA"/>
</dbReference>
<organism evidence="1 2">
    <name type="scientific">Flavobacterium luminosum</name>
    <dbReference type="NCBI Taxonomy" id="2949086"/>
    <lineage>
        <taxon>Bacteria</taxon>
        <taxon>Pseudomonadati</taxon>
        <taxon>Bacteroidota</taxon>
        <taxon>Flavobacteriia</taxon>
        <taxon>Flavobacteriales</taxon>
        <taxon>Flavobacteriaceae</taxon>
        <taxon>Flavobacterium</taxon>
    </lineage>
</organism>
<accession>A0ABT0TKK8</accession>
<comment type="caution">
    <text evidence="1">The sequence shown here is derived from an EMBL/GenBank/DDBJ whole genome shotgun (WGS) entry which is preliminary data.</text>
</comment>
<keyword evidence="2" id="KW-1185">Reference proteome</keyword>
<evidence type="ECO:0000313" key="1">
    <source>
        <dbReference type="EMBL" id="MCL9808024.1"/>
    </source>
</evidence>
<proteinExistence type="predicted"/>
<evidence type="ECO:0000313" key="2">
    <source>
        <dbReference type="Proteomes" id="UP001317191"/>
    </source>
</evidence>